<feature type="region of interest" description="Disordered" evidence="1">
    <location>
        <begin position="149"/>
        <end position="188"/>
    </location>
</feature>
<dbReference type="EMBL" id="AFCT01000476">
    <property type="protein sequence ID" value="EHC92941.1"/>
    <property type="molecule type" value="Genomic_DNA"/>
</dbReference>
<feature type="compositionally biased region" description="Low complexity" evidence="1">
    <location>
        <begin position="151"/>
        <end position="167"/>
    </location>
</feature>
<reference evidence="2 3" key="1">
    <citation type="journal article" date="2011" name="BMC Genomics">
        <title>Genome sequencing reveals diversification of virulence factor content and possible host adaptation in distinct subpopulations of Salmonella enterica.</title>
        <authorList>
            <person name="den Bakker H.C."/>
            <person name="Moreno Switt A.I."/>
            <person name="Govoni G."/>
            <person name="Cummings C.A."/>
            <person name="Ranieri M.L."/>
            <person name="Degoricija L."/>
            <person name="Hoelzer K."/>
            <person name="Rodriguez-Rivera L.D."/>
            <person name="Brown S."/>
            <person name="Bolchacova E."/>
            <person name="Furtado M.R."/>
            <person name="Wiedmann M."/>
        </authorList>
    </citation>
    <scope>NUCLEOTIDE SEQUENCE [LARGE SCALE GENOMIC DNA]</scope>
    <source>
        <strain evidence="2 3">A4-653</strain>
    </source>
</reference>
<evidence type="ECO:0000313" key="3">
    <source>
        <dbReference type="Proteomes" id="UP000004903"/>
    </source>
</evidence>
<comment type="caution">
    <text evidence="2">The sequence shown here is derived from an EMBL/GenBank/DDBJ whole genome shotgun (WGS) entry which is preliminary data.</text>
</comment>
<dbReference type="Proteomes" id="UP000004903">
    <property type="component" value="Unassembled WGS sequence"/>
</dbReference>
<organism evidence="2 3">
    <name type="scientific">Salmonella enterica subsp. enterica serovar Rubislaw str. A4-653</name>
    <dbReference type="NCBI Taxonomy" id="913081"/>
    <lineage>
        <taxon>Bacteria</taxon>
        <taxon>Pseudomonadati</taxon>
        <taxon>Pseudomonadota</taxon>
        <taxon>Gammaproteobacteria</taxon>
        <taxon>Enterobacterales</taxon>
        <taxon>Enterobacteriaceae</taxon>
        <taxon>Salmonella</taxon>
    </lineage>
</organism>
<protein>
    <submittedName>
        <fullName evidence="2">Phage DNA transfer protein</fullName>
    </submittedName>
</protein>
<gene>
    <name evidence="2" type="ORF">LTSERUB_1228</name>
</gene>
<evidence type="ECO:0000256" key="1">
    <source>
        <dbReference type="SAM" id="MobiDB-lite"/>
    </source>
</evidence>
<dbReference type="PATRIC" id="fig|913081.3.peg.1007"/>
<accession>G5QFS8</accession>
<proteinExistence type="predicted"/>
<sequence length="730" mass="77683">MAKAWKDVIASPQYQALAPEQKAQAQEQYFNEVVAPQAGENAEQAKQAFYSAYPRGLLEKGNIDIHNRPVVKNSDGSISTVRSMSTNIDGREVLIPTVSDDGRIMSDDEAIDNFMRTGKHLGMFDNPDDATAYAESLHNQQADEYLPRKNQATQQPVQQSTQAAPQQQKEEPSLMQQAGDWLTGGQSAGQIAEQAGRGLVNIPFDVLQGGASLINAISQGLGGPKVLDDVYRPVDRPTDPYAQAGETIGGYLVPGVGTAGSMAIGSLAEAANQKGDFAQNAAKNAGVNLAAQGVLSAAAKGIGRGITAVRGEISPADQQLLKRAAAADVPVMTSDVVPPKTKLGNQLQGYSEGVIAGTGPMRAAQQDARTKLVNRFTEKYGDYDPSVVVDSLKSGVAREKSLAKSKLNNLSGRMVGKPVDTSGAIRAIDGAVNELGKLKGVSDTQTISALNDYKNAIQEITNGDDAFELLDKLRTQFRIDVKGDRTVLPSMSQTMVDRIYNSLTNSLSKSIAKGLSPKDASAWRAGKADYAKMATHATQTRLKNVLNKGDLTPEAVNTIVYGQYGSDIARLYGKLDPKGKDMLRAAYISKIAAKAGDSPQRMMTELGKLQKQANGQVFKTVFGGKNGKEIEGMLSILEATKRASEANVVTKTGMTLAPLVRVMGNLKTGGALLAGETGIGIMSRVYESPMARNALLRLANTKAGTPSYEKALNQAAITLRPLLANQVTQQ</sequence>
<dbReference type="AlphaFoldDB" id="G5QFS8"/>
<evidence type="ECO:0000313" key="2">
    <source>
        <dbReference type="EMBL" id="EHC92941.1"/>
    </source>
</evidence>
<name>G5QFS8_SALRU</name>